<dbReference type="Proteomes" id="UP000466794">
    <property type="component" value="Unassembled WGS sequence"/>
</dbReference>
<dbReference type="InterPro" id="IPR050585">
    <property type="entry name" value="Xaa-Pro_dipeptidyl-ppase/CocE"/>
</dbReference>
<dbReference type="Pfam" id="PF08530">
    <property type="entry name" value="PepX_C"/>
    <property type="match status" value="1"/>
</dbReference>
<gene>
    <name evidence="3" type="ORF">GPX89_25985</name>
</gene>
<dbReference type="EMBL" id="WRPP01000005">
    <property type="protein sequence ID" value="MVU80689.1"/>
    <property type="molecule type" value="Genomic_DNA"/>
</dbReference>
<keyword evidence="4" id="KW-1185">Reference proteome</keyword>
<dbReference type="SMART" id="SM00939">
    <property type="entry name" value="PepX_C"/>
    <property type="match status" value="1"/>
</dbReference>
<dbReference type="SUPFAM" id="SSF53474">
    <property type="entry name" value="alpha/beta-Hydrolases"/>
    <property type="match status" value="1"/>
</dbReference>
<dbReference type="AlphaFoldDB" id="A0A7K1V2L9"/>
<accession>A0A7K1V2L9</accession>
<dbReference type="SUPFAM" id="SSF49785">
    <property type="entry name" value="Galactose-binding domain-like"/>
    <property type="match status" value="1"/>
</dbReference>
<reference evidence="3 4" key="1">
    <citation type="submission" date="2019-12" db="EMBL/GenBank/DDBJ databases">
        <title>Nocardia sp. nov. ET3-3 isolated from soil.</title>
        <authorList>
            <person name="Kanchanasin P."/>
            <person name="Tanasupawat S."/>
            <person name="Yuki M."/>
            <person name="Kudo T."/>
        </authorList>
    </citation>
    <scope>NUCLEOTIDE SEQUENCE [LARGE SCALE GENOMIC DNA]</scope>
    <source>
        <strain evidence="3 4">ET3-3</strain>
    </source>
</reference>
<dbReference type="Pfam" id="PF02129">
    <property type="entry name" value="Peptidase_S15"/>
    <property type="match status" value="1"/>
</dbReference>
<protein>
    <submittedName>
        <fullName evidence="3">CocE/NonD family hydrolase</fullName>
    </submittedName>
</protein>
<name>A0A7K1V2L9_9NOCA</name>
<dbReference type="PANTHER" id="PTHR43056:SF10">
    <property type="entry name" value="COCE_NOND FAMILY, PUTATIVE (AFU_ORTHOLOGUE AFUA_7G00600)-RELATED"/>
    <property type="match status" value="1"/>
</dbReference>
<dbReference type="InterPro" id="IPR029058">
    <property type="entry name" value="AB_hydrolase_fold"/>
</dbReference>
<proteinExistence type="predicted"/>
<dbReference type="PANTHER" id="PTHR43056">
    <property type="entry name" value="PEPTIDASE S9 PROLYL OLIGOPEPTIDASE"/>
    <property type="match status" value="1"/>
</dbReference>
<dbReference type="RefSeq" id="WP_157390270.1">
    <property type="nucleotide sequence ID" value="NZ_WRPP01000005.1"/>
</dbReference>
<evidence type="ECO:0000313" key="4">
    <source>
        <dbReference type="Proteomes" id="UP000466794"/>
    </source>
</evidence>
<dbReference type="InterPro" id="IPR008979">
    <property type="entry name" value="Galactose-bd-like_sf"/>
</dbReference>
<dbReference type="Gene3D" id="2.60.120.260">
    <property type="entry name" value="Galactose-binding domain-like"/>
    <property type="match status" value="1"/>
</dbReference>
<evidence type="ECO:0000313" key="3">
    <source>
        <dbReference type="EMBL" id="MVU80689.1"/>
    </source>
</evidence>
<dbReference type="NCBIfam" id="TIGR00976">
    <property type="entry name" value="CocE_NonD"/>
    <property type="match status" value="2"/>
</dbReference>
<evidence type="ECO:0000259" key="2">
    <source>
        <dbReference type="SMART" id="SM00939"/>
    </source>
</evidence>
<keyword evidence="1 3" id="KW-0378">Hydrolase</keyword>
<organism evidence="3 4">
    <name type="scientific">Nocardia terrae</name>
    <dbReference type="NCBI Taxonomy" id="2675851"/>
    <lineage>
        <taxon>Bacteria</taxon>
        <taxon>Bacillati</taxon>
        <taxon>Actinomycetota</taxon>
        <taxon>Actinomycetes</taxon>
        <taxon>Mycobacteriales</taxon>
        <taxon>Nocardiaceae</taxon>
        <taxon>Nocardia</taxon>
    </lineage>
</organism>
<dbReference type="InterPro" id="IPR000383">
    <property type="entry name" value="Xaa-Pro-like_dom"/>
</dbReference>
<dbReference type="GO" id="GO:0008239">
    <property type="term" value="F:dipeptidyl-peptidase activity"/>
    <property type="evidence" value="ECO:0007669"/>
    <property type="project" value="InterPro"/>
</dbReference>
<feature type="domain" description="Xaa-Pro dipeptidyl-peptidase C-terminal" evidence="2">
    <location>
        <begin position="306"/>
        <end position="540"/>
    </location>
</feature>
<dbReference type="InterPro" id="IPR005674">
    <property type="entry name" value="CocE/Ser_esterase"/>
</dbReference>
<dbReference type="InterPro" id="IPR013736">
    <property type="entry name" value="Xaa-Pro_dipept_C"/>
</dbReference>
<evidence type="ECO:0000256" key="1">
    <source>
        <dbReference type="ARBA" id="ARBA00022801"/>
    </source>
</evidence>
<sequence>MTNNKPALESFALPAGIVAERDVPVEMRDGRVLSVNVFRPEAAGKYPVIFSFTPYGKDVGPKEGWLVAAGDLTRLENLPELGSEPGHIRVSEATSFEAPDPAFWVPAGYVVVIADVRGYFKSRGVPGIFSKKDAADCYDLVEWGALQPWSSGDVGLNGVSYLAISQWYTAAQRPPHLKAMITWQGVSDLVRDVLFHGGIPETRFTRDWMKVMRVGARYPTPMLYPQVLWVGQKYLFGVVQRLFPAPEVDNIEVPALICGTWSDQGLHTRGSFEGFSRIRSQHKWLYTHGRKKWEVYYSDEGLQAQKQFFDYFLKDIPNGMMDVPRVRVEVRETREKYDVRYENEWPPVGTRYRERYLAHPNSLVATKQLDSASVGYDSRSGTGVHFDLRFDEDTELTGYMKLKLWVSAASGRDMDLFVGVKKLDVDGNEVYFEGGVAGFEKDMAATGWLRVSQRELDPARSKPWKPYLSHRRAAKIRPGDIVPVEIEILPSSTLFRTGETLRLIIQGSDISGNPSVGHTMLVNKGRHHIHFGGRHDSHLLVPVID</sequence>
<dbReference type="Gene3D" id="3.40.50.1820">
    <property type="entry name" value="alpha/beta hydrolase"/>
    <property type="match status" value="1"/>
</dbReference>
<comment type="caution">
    <text evidence="3">The sequence shown here is derived from an EMBL/GenBank/DDBJ whole genome shotgun (WGS) entry which is preliminary data.</text>
</comment>
<dbReference type="Gene3D" id="1.10.3020.20">
    <property type="match status" value="1"/>
</dbReference>